<feature type="region of interest" description="Disordered" evidence="1">
    <location>
        <begin position="33"/>
        <end position="85"/>
    </location>
</feature>
<dbReference type="InterPro" id="IPR007125">
    <property type="entry name" value="H2A/H2B/H3"/>
</dbReference>
<keyword evidence="4" id="KW-1185">Reference proteome</keyword>
<sequence>MLTPWSPGTYTPLSSSRYSTDFRKVFRPGGLVAGSRLCGRRGPGSKPDSTEDPPYCGESFRNAEGEASDSNKRLPPPVSEEPSGLRANTQMEALRNLEMCSKISEHRPESARKKDSDPCFEAVLRNIEEQVSEEITLSEDAVYSTGVMLMKVLDTIASRAARLTAFRKRKTLTMADLRMAIEITLPPRMAFMADRNASLKLQGKDG</sequence>
<evidence type="ECO:0000256" key="1">
    <source>
        <dbReference type="SAM" id="MobiDB-lite"/>
    </source>
</evidence>
<reference evidence="3 4" key="1">
    <citation type="journal article" date="2019" name="Sci. Rep.">
        <title>Orb-weaving spider Araneus ventricosus genome elucidates the spidroin gene catalogue.</title>
        <authorList>
            <person name="Kono N."/>
            <person name="Nakamura H."/>
            <person name="Ohtoshi R."/>
            <person name="Moran D.A.P."/>
            <person name="Shinohara A."/>
            <person name="Yoshida Y."/>
            <person name="Fujiwara M."/>
            <person name="Mori M."/>
            <person name="Tomita M."/>
            <person name="Arakawa K."/>
        </authorList>
    </citation>
    <scope>NUCLEOTIDE SEQUENCE [LARGE SCALE GENOMIC DNA]</scope>
</reference>
<accession>A0A4Y2FQP5</accession>
<proteinExistence type="predicted"/>
<evidence type="ECO:0000313" key="4">
    <source>
        <dbReference type="Proteomes" id="UP000499080"/>
    </source>
</evidence>
<name>A0A4Y2FQP5_ARAVE</name>
<protein>
    <recommendedName>
        <fullName evidence="2">Core Histone H2A/H2B/H3 domain-containing protein</fullName>
    </recommendedName>
</protein>
<feature type="compositionally biased region" description="Basic and acidic residues" evidence="1">
    <location>
        <begin position="61"/>
        <end position="72"/>
    </location>
</feature>
<comment type="caution">
    <text evidence="3">The sequence shown here is derived from an EMBL/GenBank/DDBJ whole genome shotgun (WGS) entry which is preliminary data.</text>
</comment>
<dbReference type="InterPro" id="IPR009072">
    <property type="entry name" value="Histone-fold"/>
</dbReference>
<feature type="domain" description="Core Histone H2A/H2B/H3" evidence="2">
    <location>
        <begin position="110"/>
        <end position="183"/>
    </location>
</feature>
<dbReference type="Gene3D" id="1.10.20.10">
    <property type="entry name" value="Histone, subunit A"/>
    <property type="match status" value="1"/>
</dbReference>
<dbReference type="Pfam" id="PF00125">
    <property type="entry name" value="Histone"/>
    <property type="match status" value="1"/>
</dbReference>
<dbReference type="SUPFAM" id="SSF47113">
    <property type="entry name" value="Histone-fold"/>
    <property type="match status" value="1"/>
</dbReference>
<dbReference type="AlphaFoldDB" id="A0A4Y2FQP5"/>
<evidence type="ECO:0000259" key="2">
    <source>
        <dbReference type="Pfam" id="PF00125"/>
    </source>
</evidence>
<dbReference type="GO" id="GO:0046982">
    <property type="term" value="F:protein heterodimerization activity"/>
    <property type="evidence" value="ECO:0007669"/>
    <property type="project" value="InterPro"/>
</dbReference>
<gene>
    <name evidence="3" type="ORF">AVEN_221769_2</name>
</gene>
<dbReference type="OrthoDB" id="6428176at2759"/>
<dbReference type="Proteomes" id="UP000499080">
    <property type="component" value="Unassembled WGS sequence"/>
</dbReference>
<dbReference type="EMBL" id="BGPR01001001">
    <property type="protein sequence ID" value="GBM42659.1"/>
    <property type="molecule type" value="Genomic_DNA"/>
</dbReference>
<organism evidence="3 4">
    <name type="scientific">Araneus ventricosus</name>
    <name type="common">Orbweaver spider</name>
    <name type="synonym">Epeira ventricosa</name>
    <dbReference type="NCBI Taxonomy" id="182803"/>
    <lineage>
        <taxon>Eukaryota</taxon>
        <taxon>Metazoa</taxon>
        <taxon>Ecdysozoa</taxon>
        <taxon>Arthropoda</taxon>
        <taxon>Chelicerata</taxon>
        <taxon>Arachnida</taxon>
        <taxon>Araneae</taxon>
        <taxon>Araneomorphae</taxon>
        <taxon>Entelegynae</taxon>
        <taxon>Araneoidea</taxon>
        <taxon>Araneidae</taxon>
        <taxon>Araneus</taxon>
    </lineage>
</organism>
<dbReference type="GO" id="GO:0003677">
    <property type="term" value="F:DNA binding"/>
    <property type="evidence" value="ECO:0007669"/>
    <property type="project" value="InterPro"/>
</dbReference>
<evidence type="ECO:0000313" key="3">
    <source>
        <dbReference type="EMBL" id="GBM42659.1"/>
    </source>
</evidence>